<dbReference type="PANTHER" id="PTHR11910">
    <property type="entry name" value="ATP SYNTHASE DELTA CHAIN"/>
    <property type="match status" value="1"/>
</dbReference>
<evidence type="ECO:0000256" key="2">
    <source>
        <dbReference type="ARBA" id="ARBA00007046"/>
    </source>
</evidence>
<keyword evidence="10" id="KW-1185">Reference proteome</keyword>
<evidence type="ECO:0000256" key="6">
    <source>
        <dbReference type="ARBA" id="ARBA00023136"/>
    </source>
</evidence>
<dbReference type="Pfam" id="PF00213">
    <property type="entry name" value="OSCP"/>
    <property type="match status" value="1"/>
</dbReference>
<dbReference type="Gene3D" id="1.10.520.20">
    <property type="entry name" value="N-terminal domain of the delta subunit of the F1F0-ATP synthase"/>
    <property type="match status" value="1"/>
</dbReference>
<dbReference type="SUPFAM" id="SSF47928">
    <property type="entry name" value="N-terminal domain of the delta subunit of the F1F0-ATP synthase"/>
    <property type="match status" value="1"/>
</dbReference>
<evidence type="ECO:0000256" key="1">
    <source>
        <dbReference type="ARBA" id="ARBA00004370"/>
    </source>
</evidence>
<evidence type="ECO:0000256" key="8">
    <source>
        <dbReference type="ARBA" id="ARBA00033369"/>
    </source>
</evidence>
<evidence type="ECO:0000313" key="9">
    <source>
        <dbReference type="EMBL" id="KAL5104179.1"/>
    </source>
</evidence>
<keyword evidence="4" id="KW-0375">Hydrogen ion transport</keyword>
<gene>
    <name evidence="9" type="ORF">TcWFU_000254</name>
</gene>
<dbReference type="InterPro" id="IPR000711">
    <property type="entry name" value="ATPase_OSCP/dsu"/>
</dbReference>
<evidence type="ECO:0000256" key="3">
    <source>
        <dbReference type="ARBA" id="ARBA00022448"/>
    </source>
</evidence>
<organism evidence="9 10">
    <name type="scientific">Taenia crassiceps</name>
    <dbReference type="NCBI Taxonomy" id="6207"/>
    <lineage>
        <taxon>Eukaryota</taxon>
        <taxon>Metazoa</taxon>
        <taxon>Spiralia</taxon>
        <taxon>Lophotrochozoa</taxon>
        <taxon>Platyhelminthes</taxon>
        <taxon>Cestoda</taxon>
        <taxon>Eucestoda</taxon>
        <taxon>Cyclophyllidea</taxon>
        <taxon>Taeniidae</taxon>
        <taxon>Taenia</taxon>
    </lineage>
</organism>
<reference evidence="9 10" key="1">
    <citation type="journal article" date="2022" name="Front. Cell. Infect. Microbiol.">
        <title>The Genomes of Two Strains of Taenia crassiceps the Animal Model for the Study of Human Cysticercosis.</title>
        <authorList>
            <person name="Bobes R.J."/>
            <person name="Estrada K."/>
            <person name="Rios-Valencia D.G."/>
            <person name="Calderon-Gallegos A."/>
            <person name="de la Torre P."/>
            <person name="Carrero J.C."/>
            <person name="Sanchez-Flores A."/>
            <person name="Laclette J.P."/>
        </authorList>
    </citation>
    <scope>NUCLEOTIDE SEQUENCE [LARGE SCALE GENOMIC DNA]</scope>
    <source>
        <strain evidence="9">WFUcys</strain>
    </source>
</reference>
<dbReference type="HAMAP" id="MF_01416">
    <property type="entry name" value="ATP_synth_delta_bact"/>
    <property type="match status" value="1"/>
</dbReference>
<evidence type="ECO:0000256" key="4">
    <source>
        <dbReference type="ARBA" id="ARBA00022781"/>
    </source>
</evidence>
<evidence type="ECO:0000256" key="7">
    <source>
        <dbReference type="ARBA" id="ARBA00023310"/>
    </source>
</evidence>
<keyword evidence="7" id="KW-0066">ATP synthesis</keyword>
<proteinExistence type="inferred from homology"/>
<comment type="similarity">
    <text evidence="2">Belongs to the ATPase delta chain family.</text>
</comment>
<comment type="subcellular location">
    <subcellularLocation>
        <location evidence="1">Membrane</location>
    </subcellularLocation>
</comment>
<keyword evidence="6" id="KW-0472">Membrane</keyword>
<sequence length="236" mass="26292">MASFNLIRGLSTTIASRAIIRPPTQCFGVDGRYATALYSAAIKSKNLEIVEKDLLKLANILATDVSLVCPNKPSTCSVLATFEQIMASHRGEVSCVVTTAKALDRATERELTSALEQFLEPGQKLHLSLKVDPELIGGMVVSIGDKYVDMSILRKVRFYKAILDQPVKLEHFAGDGDFSLRYDECLRERVSCFWSQEFWCESTSRRLGVLPRKLALRRWPEGFSGLDGLACVVDRE</sequence>
<keyword evidence="5" id="KW-0406">Ion transport</keyword>
<name>A0ABR4Q3H8_9CEST</name>
<protein>
    <recommendedName>
        <fullName evidence="8">Oligomycin sensitivity conferral protein</fullName>
    </recommendedName>
</protein>
<dbReference type="Proteomes" id="UP001651158">
    <property type="component" value="Unassembled WGS sequence"/>
</dbReference>
<accession>A0ABR4Q3H8</accession>
<dbReference type="EMBL" id="JAKROA010000013">
    <property type="protein sequence ID" value="KAL5104179.1"/>
    <property type="molecule type" value="Genomic_DNA"/>
</dbReference>
<evidence type="ECO:0000313" key="10">
    <source>
        <dbReference type="Proteomes" id="UP001651158"/>
    </source>
</evidence>
<comment type="caution">
    <text evidence="9">The sequence shown here is derived from an EMBL/GenBank/DDBJ whole genome shotgun (WGS) entry which is preliminary data.</text>
</comment>
<keyword evidence="3" id="KW-0813">Transport</keyword>
<evidence type="ECO:0000256" key="5">
    <source>
        <dbReference type="ARBA" id="ARBA00023065"/>
    </source>
</evidence>
<dbReference type="InterPro" id="IPR026015">
    <property type="entry name" value="ATP_synth_OSCP/delta_N_sf"/>
</dbReference>